<reference evidence="2 3" key="1">
    <citation type="submission" date="2020-02" db="EMBL/GenBank/DDBJ databases">
        <authorList>
            <person name="Ferguson B K."/>
        </authorList>
    </citation>
    <scope>NUCLEOTIDE SEQUENCE [LARGE SCALE GENOMIC DNA]</scope>
</reference>
<organism evidence="2 3">
    <name type="scientific">Nesidiocoris tenuis</name>
    <dbReference type="NCBI Taxonomy" id="355587"/>
    <lineage>
        <taxon>Eukaryota</taxon>
        <taxon>Metazoa</taxon>
        <taxon>Ecdysozoa</taxon>
        <taxon>Arthropoda</taxon>
        <taxon>Hexapoda</taxon>
        <taxon>Insecta</taxon>
        <taxon>Pterygota</taxon>
        <taxon>Neoptera</taxon>
        <taxon>Paraneoptera</taxon>
        <taxon>Hemiptera</taxon>
        <taxon>Heteroptera</taxon>
        <taxon>Panheteroptera</taxon>
        <taxon>Cimicomorpha</taxon>
        <taxon>Miridae</taxon>
        <taxon>Dicyphina</taxon>
        <taxon>Nesidiocoris</taxon>
    </lineage>
</organism>
<sequence length="327" mass="36794">MGQEEGIELVKMVSKFSFLVAVRGSPAGLFEEFYCTCFYTWSIIPTFKKTALHRVAWMHFIFRINVPFTSARPSCFIMSALIRHEAQKDLCLLSKPLSRTSHTWYTLLRTMYFLISCSSIDCPDKLRSIMSGSIELAHSACYQQRFICHLFLNQGATISQMSQMNNPERVTSRFLTRGQQTRLSSEQQRQSQIDDPQPSKSSCFKYSAFASHSLDYESLIFHGKIIRPKGTPGSWITLTRRNCQRCREGCPSSSTTDILGPLSMGQSTAKGAPSSSGSPHSHSGTRGAHVRGTGEEIRYTILTKMSKEINVAVCPPNDVKFFSKHKN</sequence>
<feature type="compositionally biased region" description="Low complexity" evidence="1">
    <location>
        <begin position="273"/>
        <end position="284"/>
    </location>
</feature>
<protein>
    <submittedName>
        <fullName evidence="2">Uncharacterized protein</fullName>
    </submittedName>
</protein>
<keyword evidence="3" id="KW-1185">Reference proteome</keyword>
<dbReference type="Proteomes" id="UP000479000">
    <property type="component" value="Unassembled WGS sequence"/>
</dbReference>
<dbReference type="EMBL" id="CADCXU010019791">
    <property type="protein sequence ID" value="CAB0007913.1"/>
    <property type="molecule type" value="Genomic_DNA"/>
</dbReference>
<name>A0A6H5GVP5_9HEMI</name>
<evidence type="ECO:0000256" key="1">
    <source>
        <dbReference type="SAM" id="MobiDB-lite"/>
    </source>
</evidence>
<accession>A0A6H5GVP5</accession>
<feature type="region of interest" description="Disordered" evidence="1">
    <location>
        <begin position="248"/>
        <end position="292"/>
    </location>
</feature>
<dbReference type="AlphaFoldDB" id="A0A6H5GVP5"/>
<feature type="region of interest" description="Disordered" evidence="1">
    <location>
        <begin position="179"/>
        <end position="200"/>
    </location>
</feature>
<gene>
    <name evidence="2" type="ORF">NTEN_LOCUS13159</name>
</gene>
<evidence type="ECO:0000313" key="3">
    <source>
        <dbReference type="Proteomes" id="UP000479000"/>
    </source>
</evidence>
<proteinExistence type="predicted"/>
<evidence type="ECO:0000313" key="2">
    <source>
        <dbReference type="EMBL" id="CAB0007913.1"/>
    </source>
</evidence>